<organism evidence="1 2">
    <name type="scientific">Neptunomonas antarctica</name>
    <dbReference type="NCBI Taxonomy" id="619304"/>
    <lineage>
        <taxon>Bacteria</taxon>
        <taxon>Pseudomonadati</taxon>
        <taxon>Pseudomonadota</taxon>
        <taxon>Gammaproteobacteria</taxon>
        <taxon>Oceanospirillales</taxon>
        <taxon>Oceanospirillaceae</taxon>
        <taxon>Neptunomonas</taxon>
    </lineage>
</organism>
<dbReference type="STRING" id="619304.SAMN05421760_11387"/>
<protein>
    <recommendedName>
        <fullName evidence="3">Lipoprotein</fullName>
    </recommendedName>
</protein>
<dbReference type="AlphaFoldDB" id="A0A1N7PAP5"/>
<reference evidence="2" key="1">
    <citation type="submission" date="2017-01" db="EMBL/GenBank/DDBJ databases">
        <authorList>
            <person name="Varghese N."/>
            <person name="Submissions S."/>
        </authorList>
    </citation>
    <scope>NUCLEOTIDE SEQUENCE [LARGE SCALE GENOMIC DNA]</scope>
    <source>
        <strain evidence="2">DSM 22306</strain>
    </source>
</reference>
<name>A0A1N7PAP5_9GAMM</name>
<accession>A0A1N7PAP5</accession>
<evidence type="ECO:0000313" key="2">
    <source>
        <dbReference type="Proteomes" id="UP000185999"/>
    </source>
</evidence>
<gene>
    <name evidence="1" type="ORF">SAMN05421760_11387</name>
</gene>
<dbReference type="EMBL" id="FTOE01000013">
    <property type="protein sequence ID" value="SIT07499.1"/>
    <property type="molecule type" value="Genomic_DNA"/>
</dbReference>
<dbReference type="RefSeq" id="WP_054341436.1">
    <property type="nucleotide sequence ID" value="NZ_FTOE01000013.1"/>
</dbReference>
<keyword evidence="2" id="KW-1185">Reference proteome</keyword>
<proteinExistence type="predicted"/>
<evidence type="ECO:0008006" key="3">
    <source>
        <dbReference type="Google" id="ProtNLM"/>
    </source>
</evidence>
<evidence type="ECO:0000313" key="1">
    <source>
        <dbReference type="EMBL" id="SIT07499.1"/>
    </source>
</evidence>
<dbReference type="PROSITE" id="PS51257">
    <property type="entry name" value="PROKAR_LIPOPROTEIN"/>
    <property type="match status" value="1"/>
</dbReference>
<sequence length="233" mass="26102">MYIGLRIIIACLLISSLTGCQQGKVRPFDVKNIAKSDIDMVTDAHIQELNKLARRLLIKLYKLNPAELSKAPQGMTVKTRLVQLFSMPRTVRFAELGDPYGTTAIPVAFDPEFKGDRVFALMAGIAGMIHGSYNYQDEFFMLDEIDQQKIYHCARNLESIAWQLSQGRGSRGELLFVSNTIDESTGETNLSTERLFGKMISLQDMMARIISDQNNRTLNKVLHGVASTTLLPI</sequence>
<dbReference type="Proteomes" id="UP000185999">
    <property type="component" value="Unassembled WGS sequence"/>
</dbReference>